<evidence type="ECO:0000313" key="3">
    <source>
        <dbReference type="Proteomes" id="UP000326939"/>
    </source>
</evidence>
<keyword evidence="3" id="KW-1185">Reference proteome</keyword>
<proteinExistence type="predicted"/>
<dbReference type="Gene3D" id="1.10.10.10">
    <property type="entry name" value="Winged helix-like DNA-binding domain superfamily/Winged helix DNA-binding domain"/>
    <property type="match status" value="1"/>
</dbReference>
<dbReference type="InterPro" id="IPR036388">
    <property type="entry name" value="WH-like_DNA-bd_sf"/>
</dbReference>
<comment type="caution">
    <text evidence="2">The sequence shown here is derived from an EMBL/GenBank/DDBJ whole genome shotgun (WGS) entry which is preliminary data.</text>
</comment>
<name>A0A5N5IZY5_9ROSI</name>
<dbReference type="Pfam" id="PF16124">
    <property type="entry name" value="RecQ_Zn_bind"/>
    <property type="match status" value="1"/>
</dbReference>
<dbReference type="EMBL" id="VDCV01000019">
    <property type="protein sequence ID" value="KAB5512679.1"/>
    <property type="molecule type" value="Genomic_DNA"/>
</dbReference>
<organism evidence="2 3">
    <name type="scientific">Salix brachista</name>
    <dbReference type="NCBI Taxonomy" id="2182728"/>
    <lineage>
        <taxon>Eukaryota</taxon>
        <taxon>Viridiplantae</taxon>
        <taxon>Streptophyta</taxon>
        <taxon>Embryophyta</taxon>
        <taxon>Tracheophyta</taxon>
        <taxon>Spermatophyta</taxon>
        <taxon>Magnoliopsida</taxon>
        <taxon>eudicotyledons</taxon>
        <taxon>Gunneridae</taxon>
        <taxon>Pentapetalae</taxon>
        <taxon>rosids</taxon>
        <taxon>fabids</taxon>
        <taxon>Malpighiales</taxon>
        <taxon>Salicaceae</taxon>
        <taxon>Saliceae</taxon>
        <taxon>Salix</taxon>
    </lineage>
</organism>
<accession>A0A5N5IZY5</accession>
<dbReference type="InterPro" id="IPR032284">
    <property type="entry name" value="RecQ_Zn-bd"/>
</dbReference>
<protein>
    <recommendedName>
        <fullName evidence="1">ATP-dependent DNA helicase RecQ zinc-binding domain-containing protein</fullName>
    </recommendedName>
</protein>
<dbReference type="AlphaFoldDB" id="A0A5N5IZY5"/>
<feature type="domain" description="ATP-dependent DNA helicase RecQ zinc-binding" evidence="1">
    <location>
        <begin position="25"/>
        <end position="64"/>
    </location>
</feature>
<evidence type="ECO:0000313" key="2">
    <source>
        <dbReference type="EMBL" id="KAB5512679.1"/>
    </source>
</evidence>
<reference evidence="3" key="1">
    <citation type="journal article" date="2019" name="Gigascience">
        <title>De novo genome assembly of the endangered Acer yangbiense, a plant species with extremely small populations endemic to Yunnan Province, China.</title>
        <authorList>
            <person name="Yang J."/>
            <person name="Wariss H.M."/>
            <person name="Tao L."/>
            <person name="Zhang R."/>
            <person name="Yun Q."/>
            <person name="Hollingsworth P."/>
            <person name="Dao Z."/>
            <person name="Luo G."/>
            <person name="Guo H."/>
            <person name="Ma Y."/>
            <person name="Sun W."/>
        </authorList>
    </citation>
    <scope>NUCLEOTIDE SEQUENCE [LARGE SCALE GENOMIC DNA]</scope>
    <source>
        <strain evidence="3">cv. br00</strain>
    </source>
</reference>
<sequence>MEAKYKFIFVARVSVRTDVMHAVIRLTGLASYSENDVDCPRLLQLRHFGEKLDSGNCGNTCDSCSKIKTLVEKDVTESAKQLTFLISSSVRRLLLLVSSTSDLGSFFYCSV</sequence>
<gene>
    <name evidence="2" type="ORF">DKX38_029707</name>
</gene>
<evidence type="ECO:0000259" key="1">
    <source>
        <dbReference type="Pfam" id="PF16124"/>
    </source>
</evidence>
<dbReference type="Proteomes" id="UP000326939">
    <property type="component" value="Chromosome 19"/>
</dbReference>